<keyword evidence="5" id="KW-1185">Reference proteome</keyword>
<dbReference type="PROSITE" id="PS51918">
    <property type="entry name" value="RADICAL_SAM"/>
    <property type="match status" value="1"/>
</dbReference>
<keyword evidence="2" id="KW-0143">Chaperone</keyword>
<evidence type="ECO:0000313" key="4">
    <source>
        <dbReference type="EMBL" id="PWB08039.1"/>
    </source>
</evidence>
<dbReference type="SFLD" id="SFLDG01065">
    <property type="entry name" value="anaerobic_coproporphyrinogen-I"/>
    <property type="match status" value="1"/>
</dbReference>
<dbReference type="SFLD" id="SFLDS00029">
    <property type="entry name" value="Radical_SAM"/>
    <property type="match status" value="1"/>
</dbReference>
<dbReference type="NCBIfam" id="TIGR00539">
    <property type="entry name" value="hemN_rel"/>
    <property type="match status" value="1"/>
</dbReference>
<dbReference type="AlphaFoldDB" id="A0A2V1IX75"/>
<feature type="domain" description="Radical SAM core" evidence="3">
    <location>
        <begin position="27"/>
        <end position="258"/>
    </location>
</feature>
<dbReference type="EMBL" id="PUBV01000008">
    <property type="protein sequence ID" value="PWB08039.1"/>
    <property type="molecule type" value="Genomic_DNA"/>
</dbReference>
<dbReference type="GO" id="GO:0004109">
    <property type="term" value="F:coproporphyrinogen oxidase activity"/>
    <property type="evidence" value="ECO:0007669"/>
    <property type="project" value="InterPro"/>
</dbReference>
<dbReference type="GO" id="GO:0051539">
    <property type="term" value="F:4 iron, 4 sulfur cluster binding"/>
    <property type="evidence" value="ECO:0007669"/>
    <property type="project" value="UniProtKB-UniRule"/>
</dbReference>
<dbReference type="Gene3D" id="3.30.750.200">
    <property type="match status" value="1"/>
</dbReference>
<proteinExistence type="inferred from homology"/>
<keyword evidence="2" id="KW-0349">Heme</keyword>
<gene>
    <name evidence="4" type="ORF">C5O25_05440</name>
</gene>
<protein>
    <recommendedName>
        <fullName evidence="2">Heme chaperone HemW</fullName>
    </recommendedName>
</protein>
<accession>A0A2V1IX75</accession>
<dbReference type="InterPro" id="IPR004559">
    <property type="entry name" value="HemW-like"/>
</dbReference>
<comment type="subcellular location">
    <subcellularLocation>
        <location evidence="2">Cytoplasm</location>
    </subcellularLocation>
</comment>
<evidence type="ECO:0000256" key="1">
    <source>
        <dbReference type="ARBA" id="ARBA00006100"/>
    </source>
</evidence>
<dbReference type="InterPro" id="IPR034505">
    <property type="entry name" value="Coproporphyrinogen-III_oxidase"/>
</dbReference>
<keyword evidence="2" id="KW-0408">Iron</keyword>
<keyword evidence="2" id="KW-0479">Metal-binding</keyword>
<keyword evidence="2" id="KW-0411">Iron-sulfur</keyword>
<evidence type="ECO:0000313" key="5">
    <source>
        <dbReference type="Proteomes" id="UP000244925"/>
    </source>
</evidence>
<dbReference type="GO" id="GO:0046872">
    <property type="term" value="F:metal ion binding"/>
    <property type="evidence" value="ECO:0007669"/>
    <property type="project" value="UniProtKB-UniRule"/>
</dbReference>
<keyword evidence="2" id="KW-0949">S-adenosyl-L-methionine</keyword>
<dbReference type="SUPFAM" id="SSF102114">
    <property type="entry name" value="Radical SAM enzymes"/>
    <property type="match status" value="1"/>
</dbReference>
<dbReference type="InterPro" id="IPR007197">
    <property type="entry name" value="rSAM"/>
</dbReference>
<dbReference type="SMART" id="SM00729">
    <property type="entry name" value="Elp3"/>
    <property type="match status" value="1"/>
</dbReference>
<evidence type="ECO:0000256" key="2">
    <source>
        <dbReference type="RuleBase" id="RU364116"/>
    </source>
</evidence>
<organism evidence="4 5">
    <name type="scientific">Paramuribaculum intestinale</name>
    <dbReference type="NCBI Taxonomy" id="2094151"/>
    <lineage>
        <taxon>Bacteria</taxon>
        <taxon>Pseudomonadati</taxon>
        <taxon>Bacteroidota</taxon>
        <taxon>Bacteroidia</taxon>
        <taxon>Bacteroidales</taxon>
        <taxon>Muribaculaceae</taxon>
        <taxon>Paramuribaculum</taxon>
    </lineage>
</organism>
<comment type="similarity">
    <text evidence="1">Belongs to the anaerobic coproporphyrinogen-III oxidase family. HemW subfamily.</text>
</comment>
<evidence type="ECO:0000259" key="3">
    <source>
        <dbReference type="PROSITE" id="PS51918"/>
    </source>
</evidence>
<reference evidence="5" key="1">
    <citation type="submission" date="2018-02" db="EMBL/GenBank/DDBJ databases">
        <authorList>
            <person name="Clavel T."/>
            <person name="Strowig T."/>
        </authorList>
    </citation>
    <scope>NUCLEOTIDE SEQUENCE [LARGE SCALE GENOMIC DNA]</scope>
    <source>
        <strain evidence="5">DSM 100764</strain>
    </source>
</reference>
<comment type="caution">
    <text evidence="4">The sequence shown here is derived from an EMBL/GenBank/DDBJ whole genome shotgun (WGS) entry which is preliminary data.</text>
</comment>
<dbReference type="Proteomes" id="UP000244925">
    <property type="component" value="Unassembled WGS sequence"/>
</dbReference>
<dbReference type="Pfam" id="PF04055">
    <property type="entry name" value="Radical_SAM"/>
    <property type="match status" value="1"/>
</dbReference>
<sequence>MHLLPFQGYLRTQRQNRLKGSATSNHLHDSDLPMIYVHVPFCRSKCAYCDFYSLPRIELAERYCDTLEAEWNWRRNETDGLRSRPTLYIGGGTPSALPRHLLQRIIGLLATPDMTEITIEVNPEDVDSEFVKWLDDTPVSRVSMGIQSLRDEELTAVGRRHTASDALKALDLLTASRLDVSADLIYGLPGQTPASFASSLAELTARRPEHLSCYLLSYEPGTRLHAMRARGRVSEATDTEAAEMFDILRHTTSKAGYEHYEISNFALPGHRAIHNSGYWDLSPYIGLGPGAHSFDGRLRRYNPSDIKSYLASGGEGFATAEEENTDERINDYLIIRLRTAEGINLSEFRRLFGSGPTLRLIDDAAPHITAGRLMKTDDTISMNPDHWLVTDMVLTDLIHV</sequence>
<dbReference type="SFLD" id="SFLDF00562">
    <property type="entry name" value="HemN-like__clustered_with_heat"/>
    <property type="match status" value="1"/>
</dbReference>
<dbReference type="CDD" id="cd01335">
    <property type="entry name" value="Radical_SAM"/>
    <property type="match status" value="1"/>
</dbReference>
<keyword evidence="2" id="KW-0963">Cytoplasm</keyword>
<dbReference type="PANTHER" id="PTHR13932:SF5">
    <property type="entry name" value="RADICAL S-ADENOSYL METHIONINE DOMAIN-CONTAINING PROTEIN 1, MITOCHONDRIAL"/>
    <property type="match status" value="1"/>
</dbReference>
<dbReference type="InterPro" id="IPR058240">
    <property type="entry name" value="rSAM_sf"/>
</dbReference>
<dbReference type="GO" id="GO:0006779">
    <property type="term" value="P:porphyrin-containing compound biosynthetic process"/>
    <property type="evidence" value="ECO:0007669"/>
    <property type="project" value="InterPro"/>
</dbReference>
<dbReference type="InterPro" id="IPR006638">
    <property type="entry name" value="Elp3/MiaA/NifB-like_rSAM"/>
</dbReference>
<keyword evidence="2" id="KW-0004">4Fe-4S</keyword>
<comment type="function">
    <text evidence="2">Probably acts as a heme chaperone, transferring heme to an unknown acceptor. Binds one molecule of heme per monomer, possibly covalently. Binds 1 [4Fe-4S] cluster. The cluster is coordinated with 3 cysteines and an exchangeable S-adenosyl-L-methionine.</text>
</comment>
<dbReference type="PANTHER" id="PTHR13932">
    <property type="entry name" value="COPROPORPHYRINIGEN III OXIDASE"/>
    <property type="match status" value="1"/>
</dbReference>
<dbReference type="GO" id="GO:0005737">
    <property type="term" value="C:cytoplasm"/>
    <property type="evidence" value="ECO:0007669"/>
    <property type="project" value="UniProtKB-SubCell"/>
</dbReference>
<name>A0A2V1IX75_9BACT</name>